<reference evidence="2 3" key="2">
    <citation type="submission" date="2018-11" db="EMBL/GenBank/DDBJ databases">
        <authorList>
            <consortium name="Pathogen Informatics"/>
        </authorList>
    </citation>
    <scope>NUCLEOTIDE SEQUENCE [LARGE SCALE GENOMIC DNA]</scope>
    <source>
        <strain evidence="2 3">Egypt</strain>
    </source>
</reference>
<dbReference type="EMBL" id="UZAN01017737">
    <property type="protein sequence ID" value="VDP48328.1"/>
    <property type="molecule type" value="Genomic_DNA"/>
</dbReference>
<protein>
    <submittedName>
        <fullName evidence="2 4">Uncharacterized protein</fullName>
    </submittedName>
</protein>
<evidence type="ECO:0000313" key="4">
    <source>
        <dbReference type="WBParaSite" id="ECPE_0000187501-mRNA-1"/>
    </source>
</evidence>
<evidence type="ECO:0000313" key="3">
    <source>
        <dbReference type="Proteomes" id="UP000272942"/>
    </source>
</evidence>
<evidence type="ECO:0000313" key="2">
    <source>
        <dbReference type="EMBL" id="VDP48328.1"/>
    </source>
</evidence>
<dbReference type="Proteomes" id="UP000272942">
    <property type="component" value="Unassembled WGS sequence"/>
</dbReference>
<keyword evidence="3" id="KW-1185">Reference proteome</keyword>
<organism evidence="4">
    <name type="scientific">Echinostoma caproni</name>
    <dbReference type="NCBI Taxonomy" id="27848"/>
    <lineage>
        <taxon>Eukaryota</taxon>
        <taxon>Metazoa</taxon>
        <taxon>Spiralia</taxon>
        <taxon>Lophotrochozoa</taxon>
        <taxon>Platyhelminthes</taxon>
        <taxon>Trematoda</taxon>
        <taxon>Digenea</taxon>
        <taxon>Plagiorchiida</taxon>
        <taxon>Echinostomata</taxon>
        <taxon>Echinostomatoidea</taxon>
        <taxon>Echinostomatidae</taxon>
        <taxon>Echinostoma</taxon>
    </lineage>
</organism>
<proteinExistence type="predicted"/>
<sequence length="172" mass="18555">MDAYSPSHPTDQDMDVDSDSAPTPEQDAHCNQLSDSFTSNVVPLLFQTDIPIATVDSSTTANEILAQIPATDTQEIPDIKDDLSKTNGTCDGQETAEKSSTETIWTDILVVKESIRPNEAVNLVEDAVVQDPINETAVARTIAGVKGLDPIRKVDTHIRVDIQGPGREKDVA</sequence>
<name>A0A183A4J0_9TREM</name>
<dbReference type="OrthoDB" id="1935339at2759"/>
<feature type="region of interest" description="Disordered" evidence="1">
    <location>
        <begin position="1"/>
        <end position="31"/>
    </location>
</feature>
<evidence type="ECO:0000256" key="1">
    <source>
        <dbReference type="SAM" id="MobiDB-lite"/>
    </source>
</evidence>
<gene>
    <name evidence="2" type="ORF">ECPE_LOCUS1875</name>
</gene>
<dbReference type="AlphaFoldDB" id="A0A183A4J0"/>
<accession>A0A183A4J0</accession>
<dbReference type="WBParaSite" id="ECPE_0000187501-mRNA-1">
    <property type="protein sequence ID" value="ECPE_0000187501-mRNA-1"/>
    <property type="gene ID" value="ECPE_0000187501"/>
</dbReference>
<reference evidence="4" key="1">
    <citation type="submission" date="2016-06" db="UniProtKB">
        <authorList>
            <consortium name="WormBaseParasite"/>
        </authorList>
    </citation>
    <scope>IDENTIFICATION</scope>
</reference>